<accession>A0A1Q9BV69</accession>
<evidence type="ECO:0000313" key="2">
    <source>
        <dbReference type="Proteomes" id="UP000186817"/>
    </source>
</evidence>
<dbReference type="Proteomes" id="UP000186817">
    <property type="component" value="Unassembled WGS sequence"/>
</dbReference>
<evidence type="ECO:0000313" key="1">
    <source>
        <dbReference type="EMBL" id="OLP74569.1"/>
    </source>
</evidence>
<sequence length="74" mass="8634">MRHRGSEVIKLCIDEIEVKVHRRAGTVIETLRLSLSSLGGGFLKPKMLREIPDPVTGYPLRRRSSKFRYRLYHI</sequence>
<dbReference type="OrthoDB" id="10327662at2759"/>
<proteinExistence type="predicted"/>
<reference evidence="1 2" key="1">
    <citation type="submission" date="2016-02" db="EMBL/GenBank/DDBJ databases">
        <title>Genome analysis of coral dinoflagellate symbionts highlights evolutionary adaptations to a symbiotic lifestyle.</title>
        <authorList>
            <person name="Aranda M."/>
            <person name="Li Y."/>
            <person name="Liew Y.J."/>
            <person name="Baumgarten S."/>
            <person name="Simakov O."/>
            <person name="Wilson M."/>
            <person name="Piel J."/>
            <person name="Ashoor H."/>
            <person name="Bougouffa S."/>
            <person name="Bajic V.B."/>
            <person name="Ryu T."/>
            <person name="Ravasi T."/>
            <person name="Bayer T."/>
            <person name="Micklem G."/>
            <person name="Kim H."/>
            <person name="Bhak J."/>
            <person name="Lajeunesse T.C."/>
            <person name="Voolstra C.R."/>
        </authorList>
    </citation>
    <scope>NUCLEOTIDE SEQUENCE [LARGE SCALE GENOMIC DNA]</scope>
    <source>
        <strain evidence="1 2">CCMP2467</strain>
    </source>
</reference>
<dbReference type="AlphaFoldDB" id="A0A1Q9BV69"/>
<keyword evidence="2" id="KW-1185">Reference proteome</keyword>
<protein>
    <submittedName>
        <fullName evidence="1">Uncharacterized protein</fullName>
    </submittedName>
</protein>
<dbReference type="EMBL" id="LSRX01003525">
    <property type="protein sequence ID" value="OLP74569.1"/>
    <property type="molecule type" value="Genomic_DNA"/>
</dbReference>
<comment type="caution">
    <text evidence="1">The sequence shown here is derived from an EMBL/GenBank/DDBJ whole genome shotgun (WGS) entry which is preliminary data.</text>
</comment>
<name>A0A1Q9BV69_SYMMI</name>
<organism evidence="1 2">
    <name type="scientific">Symbiodinium microadriaticum</name>
    <name type="common">Dinoflagellate</name>
    <name type="synonym">Zooxanthella microadriatica</name>
    <dbReference type="NCBI Taxonomy" id="2951"/>
    <lineage>
        <taxon>Eukaryota</taxon>
        <taxon>Sar</taxon>
        <taxon>Alveolata</taxon>
        <taxon>Dinophyceae</taxon>
        <taxon>Suessiales</taxon>
        <taxon>Symbiodiniaceae</taxon>
        <taxon>Symbiodinium</taxon>
    </lineage>
</organism>
<gene>
    <name evidence="1" type="ORF">AK812_SmicGene45851</name>
</gene>